<evidence type="ECO:0000313" key="7">
    <source>
        <dbReference type="EMBL" id="MBD2623812.1"/>
    </source>
</evidence>
<dbReference type="NCBIfam" id="TIGR01965">
    <property type="entry name" value="VCBS_repeat"/>
    <property type="match status" value="1"/>
</dbReference>
<dbReference type="Pfam" id="PF13385">
    <property type="entry name" value="Laminin_G_3"/>
    <property type="match status" value="2"/>
</dbReference>
<keyword evidence="3" id="KW-0106">Calcium</keyword>
<protein>
    <submittedName>
        <fullName evidence="7">Tandem-95 repeat protein</fullName>
    </submittedName>
</protein>
<dbReference type="InterPro" id="IPR001304">
    <property type="entry name" value="C-type_lectin-like"/>
</dbReference>
<sequence>MSNDYSLLFDGTDDYVSIPHSSNAVTIAIIDDDIPKPGTLAFSNAQFTVNEDGTPVNVVIINRTGGSNGQVGATIALSDGTAKRPNDYPNNSIPVIFNNGETSKTITIPIVDDLQFEGSETLDLTLTNATGGATIGAQDKATLTIVDNEVNQVIILDEGQTKLINNAVLKAVETNKLPTEIIYTLTDLPDNGQLILNNPTGKALSFDGSNDYIALGNPNALQITENQTIELWIKPNHFNYRQNPFNKAWGGEGTLTLEGNVSWAADGTVHYYYGVTGRDWGSSGINYQAFNTNQSLNINQWSHLAVVRDFSNQKLSWYINGVKVNETYTIFNSATPSNNPIYIGTGYTNYFNGLIDEVRIWNKARTQAEIQADINRQLTGNETGLVGYWNFNEGLGNTVTDLTNNHNNGTIYGATWTTGIVPTSTTLKLGDTFSQADIDNGLLTYQHNGSETTSDNFKFTLADVKNEFQVNTYTTNNQGFNDNYHQSSTTALKDGGFVIVWSSQGQDGSDWGIYGQRYDINSNKIGSEFQINTYTQNAQYNPSITALNSGGFVVVWASKLQDGSGNPIYGQRYDTNGNKVGSEFQISTYTQDTQWWEPYPSVTTLNDGGFFVTWASESGDVDGNIYGQRYGANGNKVGTNFPINTYTSGIQIQAAAITLNNGDLIVAWQSYPQNNGHWGLYGQRYDNNGNKLGNQFQIHSSPYYDYSEPRIAVLTDGGFVVTYDSGNWNGNGIDGSGYGVHGQKFDSTGNKIGSEFLINTYTTGNQFYQSVTALGNGGFVVVWQSQNQDGSGYGIYGQQFDANCNKIGNEFAINQYTANNQWFPAITTLADGSSVIITWTSENQDGSENGIYVQKFNTSDPPISTFNITINNVNESPTNIQISKNTIDENSPNGTVIGTLNTTDPDVNNTFTYSLVDNAGGRFAINGNQLIVADGTKLDYETHQKHTITIRTRDQGGLTYDKSFDINLIDVADSGVIAFSQATYTVKEDGTPINEITLTRSLNKQGEVSVTVTPSNGTATAPNDYNNAPITVTFADGETEKNITIPIVKDTAYEGNETLNLTLSNPTNGATLGTQKTATLTIVDTPITYYLTTPTTWTDAQAQAQAMGGNLVTINDAAENQFLVNAFGSNESFWIGFTDAVQEGDWKWINGEPVTYVNWSVTEPNNVGNEDYGIINDPYDPGPSEKWYDLPNNPPSHFPPQLKGIIEVLNGTSTISIADTTINESQSQATFTVKLTGISHQIFTVDYSTNDGTAKAGEDYTAVNGTLTFNAGESQKTITVPITNDSSYEGNETFTLKLYNSTGGAVLGTNAATITIVDNDVPEPGILAFSNAQFSVNEDGTPVNVVTINRTNGIDGQVSATINLNNNTATTPNDYNNNPITVTFANGETSKTITIPIVDDIQFEGNETINITLTNVTSGATIGTQDKATLTIVDNEINQGITLDEGQTKLINNTVLKAFETNKQPTDIIYTLTDLPDNGQLIFNNSTGKALSFDGSGDYVNLPASAIGGAITVEAWVYAKDSHRYWQRIIDLGNGRINNNIVLGWYGSSGQMFMENYQGSSTIKIITNEIFPENQWTHVAAVTNSNGNAYIYWNGQIKASGNIYPVVNTIRYNQYIGKSNWVPPDADFYGVFDEVRIWNKARTQAEIQADMNRQLIGTEGGLVGYWNFNEGSGNTVTDSTNNHNNGTVYGATWTTGIVPTTLKLGNTFTQADLDNGLLTYQHNGSEPTSDNFKFTVTDGTITSSETAFNITINNVNDAPTDLQLSNNKVDENSPNNTVIGVLNTTDPDLNDTFTYTLLDNANGRFTIVGNELRVANSNLLDAETNTNHNITVKVTDKGGLDLVKTFNITVNNLNEIPTAIQLSNTNIPENSNNGTIIGTLTTTDPDLGDTHTYELINNADGRFAINNNQLIVADGSKLDYETNSSYPVTIRSKDSGGLSYDQSFIINLIDVPEPGILAFSNAQFNVNEDGTPVNQVKIIRTGGSQGEVSATIDLTNGTATPDDYDKTSITVTFANGETEKNVTVPITNDTFVENTETINLTLTNPTNGAILGTQKTATLTILDDDVQLNFSAANYTVSEDGTAVTDIIVTRAGRKTGTVGATITFTNGTAKGCACGLHLTTSDFLSSPITVILGENEISKIIPVQLAGSQGSNFVPIINDTQVESNETFTITLTNPTGGATIGNQNSATVTILDDDVQLAFSAPNFTICEDGTAIAAVTVNRIGRLTGVVGATINLDGGSAAYPDDYIQTSLNISFADGEKSKIINIPVRNDIISEPDETVNLTLVNPTGSATIGSQNTATLTIVDNGLTPSLSLAIDKDTVAENAGNNAATATITRSIVTDEDLIVTLASNDTSEITVPNQVIIPANQASATFTLNAVNDNIPDGIQTVTITATATGFSQGTDTINVADINVPDLKIVNLSASTPLLTGKQGSFTYRVVNQGLSEAKGTWTDKIYLSTDTTLETNKDIFLDNYQFSGTIPTGLFYERNLPFFIPKTPGQYYLIAQTDTANTINEGIGLGENNNTTITSINITPAYRATVSTDTEIGVTGNKVILQGKAFSNSDNSAVPYEFVTIAIKYNGTVRELTAFTDGNGNFVKEFQPLPGEGGQYQINAYFPNYTSEDTTAEDSFKLLGMRFNTSGAYYQINADSPFNATATLQNLTDIPITGITYTIEGAPQDWNIQVNAANTLAGNSNLPITYTITAPNNSPITQDTFNINLTSAEGVSTTLPVTINLRRIVPHLVANTNLLSNGMLRGKQTPIEFEVTNNGGIATGDVQVILPDAPWLKLVSPVTLSSLNPGESSKVTLLLTPDANLPLTVYNGNLVLDVVGNDGDLSLPFSFRAVSDAVGSLQITVVDELTFFTESAPKLKDATIILRDYITGNEVRRITTDATGMVSWDNLTEGYYQLEVQAKSHDSYTQTIQIKAGETEDIESFLSRQTVKYVWRVVPTEIEDKYTITIESVFETHVPALDGSSDSIANPIPTVTIDPPLIDLINLQVVGQMMQVDMTVTNHGLIAANDVRLNFGEHPFYKIEPLIENIGTLGAKSSLTVPVRITRIADTSNGVVSCGIPASLTYDYSCGSNLVLKSTPIAINNVEGNCALLSSIPISFGGVGFNPVNGGFNPGNGEVSSISPIVSSVPIEIQSNSCNQGSVCAQVKLQINQEAIMTRSGFLGTLKIDNGNDTNNLENITVTINIKDSQGNTVNNLFGITNPTLSNLTAVDGTGTILANTSGSAEWTFIPTGNAAPNEPTIYSIGGSLSYKENGNNITVPLLSTPVTVFPQAELYLDYFHQRDVFADDPFTVEIEPSVPFSLGILVKNQGKGTAKNLHISSAQPKIIDNEKGLLIDFNIIGTQIGTESITPSLTVNFGNIEAGKTAVADWLFKSSLQGKFTEYNATFEHINDLGKPELSLIKEVKIHELTHQVNVDSDNLPDFLVNDTFDANFYPDILYFSNGTTAPVNVLTNATATINNQQAQIIVNVNSGWTYLHLADPSNGSLEIAQVLRSDGTSIKLDNVWTTDRTFPATGRPIYENILHLLDYNANAGNSNYTIIYTSGGPTVTDIIDVTPDPRSTAVNAIAIDFSEPIQASTFDYTDLSLTLNNGTNLITNVVSIIPLSTTRYQVTGLENLTNIDGDYQLTVNANEIKDLDGKLGTGLLSETWVKTATGNADNTPPTVTDIRDLQIDTRNIPVSSLDVTLSEAIDLSSFTWEDITLTRNSGSNLINNTVTITPVNDTTYRINGLNNLTQTEGTYTLTVNGNEIKDLSGNLGLGSAAEIWVMDTTPPDAPSNLKVGNKTITPNSQNLVNTTTLNLTGSLSETGLSVFLIDRTLNQSLGQASVNNTQFSSTIQLPSSGTRNLDIQIIDPAGNITTTNFNLFADIITPTLLEFLNIPQTPIATPINSIDLRFSEAINLSTFDYTDITLQRNNGENLITDAVTVEYLSGTTYRIKGLTELTRTTGNYQLTVNTNTLQDPAGNSGDAAKTATFAIITAINNPPIAQDDALTTNEDTLLTGNVLINNGSGADSDPDKDSLTVTAVNSNTANVGTQIILSSGALLTLNTNGTLTYNPNGQFEALKNGEITTDSFTYTLSDGNGGTDTATVTATITGVNDAPVANPDSYSLDEDTTLTINAPGIKGNDTDAENDSLTVNLVSPVEKGILTLNPDDSFNYTPNTGFVGTDSFTYKVNDGLADSNITTVTLTVNPINDAPVANPDSYNTLRNTTLNIPAAGVLNNDTDTENQPLTAVIETNPSNGNLTLNSDGSFSYTPNTDFVGTDSFTYKVNDSLADSNITTVILHIFNPVPITVPPSGGTTQGTEQDDYLDASNQLGYQRLESGGGDDLIIGSNQRDILKGGIGNDSLYGGGDFDKLYGEEGDDLLDGGAGLDILSGGSGADRFVLAAGNGSDRILDFNALEGDLFALSGLNFGQLSFNSNQILSGIEALAQVTDNLGNPVTGFDAHPQWFVTL</sequence>
<reference evidence="7 8" key="1">
    <citation type="journal article" date="2020" name="ISME J.">
        <title>Comparative genomics reveals insights into cyanobacterial evolution and habitat adaptation.</title>
        <authorList>
            <person name="Chen M.Y."/>
            <person name="Teng W.K."/>
            <person name="Zhao L."/>
            <person name="Hu C.X."/>
            <person name="Zhou Y.K."/>
            <person name="Han B.P."/>
            <person name="Song L.R."/>
            <person name="Shu W.S."/>
        </authorList>
    </citation>
    <scope>NUCLEOTIDE SEQUENCE [LARGE SCALE GENOMIC DNA]</scope>
    <source>
        <strain evidence="7 8">FACHB-1344</strain>
    </source>
</reference>
<dbReference type="InterPro" id="IPR006558">
    <property type="entry name" value="LamG-like"/>
</dbReference>
<dbReference type="SMART" id="SM00034">
    <property type="entry name" value="CLECT"/>
    <property type="match status" value="1"/>
</dbReference>
<dbReference type="CDD" id="cd03603">
    <property type="entry name" value="CLECT_VCBS"/>
    <property type="match status" value="1"/>
</dbReference>
<keyword evidence="2" id="KW-0677">Repeat</keyword>
<dbReference type="InterPro" id="IPR016187">
    <property type="entry name" value="CTDL_fold"/>
</dbReference>
<proteinExistence type="predicted"/>
<feature type="domain" description="Cadherin" evidence="6">
    <location>
        <begin position="1769"/>
        <end position="1859"/>
    </location>
</feature>
<dbReference type="CDD" id="cd11304">
    <property type="entry name" value="Cadherin_repeat"/>
    <property type="match status" value="3"/>
</dbReference>
<evidence type="ECO:0000256" key="1">
    <source>
        <dbReference type="ARBA" id="ARBA00022729"/>
    </source>
</evidence>
<evidence type="ECO:0000256" key="3">
    <source>
        <dbReference type="ARBA" id="ARBA00022837"/>
    </source>
</evidence>
<dbReference type="Proteomes" id="UP000636187">
    <property type="component" value="Unassembled WGS sequence"/>
</dbReference>
<dbReference type="SMART" id="SM00112">
    <property type="entry name" value="CA"/>
    <property type="match status" value="3"/>
</dbReference>
<dbReference type="Pfam" id="PF00028">
    <property type="entry name" value="Cadherin"/>
    <property type="match status" value="3"/>
</dbReference>
<dbReference type="InterPro" id="IPR038081">
    <property type="entry name" value="CalX-like_sf"/>
</dbReference>
<dbReference type="SUPFAM" id="SSF49313">
    <property type="entry name" value="Cadherin-like"/>
    <property type="match status" value="3"/>
</dbReference>
<feature type="domain" description="Cadherin" evidence="6">
    <location>
        <begin position="1859"/>
        <end position="1956"/>
    </location>
</feature>
<dbReference type="Gene3D" id="2.60.40.2030">
    <property type="match status" value="7"/>
</dbReference>
<dbReference type="Gene3D" id="2.60.120.200">
    <property type="match status" value="2"/>
</dbReference>
<dbReference type="PROSITE" id="PS50268">
    <property type="entry name" value="CADHERIN_2"/>
    <property type="match status" value="3"/>
</dbReference>
<dbReference type="SUPFAM" id="SSF51120">
    <property type="entry name" value="beta-Roll"/>
    <property type="match status" value="1"/>
</dbReference>
<dbReference type="SUPFAM" id="SSF141072">
    <property type="entry name" value="CalX-like"/>
    <property type="match status" value="8"/>
</dbReference>
<comment type="caution">
    <text evidence="7">The sequence shown here is derived from an EMBL/GenBank/DDBJ whole genome shotgun (WGS) entry which is preliminary data.</text>
</comment>
<dbReference type="Pfam" id="PF00059">
    <property type="entry name" value="Lectin_C"/>
    <property type="match status" value="1"/>
</dbReference>
<dbReference type="EMBL" id="JACJSW010000197">
    <property type="protein sequence ID" value="MBD2623812.1"/>
    <property type="molecule type" value="Genomic_DNA"/>
</dbReference>
<accession>A0ABR8HXT2</accession>
<dbReference type="Gene3D" id="2.60.40.60">
    <property type="entry name" value="Cadherins"/>
    <property type="match status" value="3"/>
</dbReference>
<dbReference type="Gene3D" id="2.60.40.1120">
    <property type="entry name" value="Carboxypeptidase-like, regulatory domain"/>
    <property type="match status" value="1"/>
</dbReference>
<dbReference type="SUPFAM" id="SSF49478">
    <property type="entry name" value="Cna protein B-type domain"/>
    <property type="match status" value="1"/>
</dbReference>
<dbReference type="Pfam" id="PF00353">
    <property type="entry name" value="HemolysinCabind"/>
    <property type="match status" value="2"/>
</dbReference>
<feature type="domain" description="Cadherin" evidence="6">
    <location>
        <begin position="886"/>
        <end position="979"/>
    </location>
</feature>
<organism evidence="7 8">
    <name type="scientific">Microcystis flos-aquae FACHB-1344</name>
    <dbReference type="NCBI Taxonomy" id="2692899"/>
    <lineage>
        <taxon>Bacteria</taxon>
        <taxon>Bacillati</taxon>
        <taxon>Cyanobacteriota</taxon>
        <taxon>Cyanophyceae</taxon>
        <taxon>Oscillatoriophycideae</taxon>
        <taxon>Chroococcales</taxon>
        <taxon>Microcystaceae</taxon>
        <taxon>Microcystis</taxon>
    </lineage>
</organism>
<dbReference type="Pfam" id="PF17803">
    <property type="entry name" value="Cadherin_4"/>
    <property type="match status" value="3"/>
</dbReference>
<dbReference type="Gene3D" id="3.10.100.10">
    <property type="entry name" value="Mannose-Binding Protein A, subunit A"/>
    <property type="match status" value="1"/>
</dbReference>
<keyword evidence="1" id="KW-0732">Signal</keyword>
<dbReference type="SUPFAM" id="SSF49899">
    <property type="entry name" value="Concanavalin A-like lectins/glucanases"/>
    <property type="match status" value="2"/>
</dbReference>
<dbReference type="NCBIfam" id="NF012211">
    <property type="entry name" value="tand_rpt_95"/>
    <property type="match status" value="3"/>
</dbReference>
<dbReference type="PROSITE" id="PS00330">
    <property type="entry name" value="HEMOLYSIN_CALCIUM"/>
    <property type="match status" value="2"/>
</dbReference>
<dbReference type="InterPro" id="IPR016186">
    <property type="entry name" value="C-type_lectin-like/link_sf"/>
</dbReference>
<dbReference type="InterPro" id="IPR018511">
    <property type="entry name" value="Hemolysin-typ_Ca-bd_CS"/>
</dbReference>
<dbReference type="InterPro" id="IPR011049">
    <property type="entry name" value="Serralysin-like_metalloprot_C"/>
</dbReference>
<dbReference type="PROSITE" id="PS50041">
    <property type="entry name" value="C_TYPE_LECTIN_2"/>
    <property type="match status" value="1"/>
</dbReference>
<dbReference type="InterPro" id="IPR040853">
    <property type="entry name" value="RapA2_cadherin-like"/>
</dbReference>
<dbReference type="InterPro" id="IPR034007">
    <property type="entry name" value="CTLD_bac"/>
</dbReference>
<dbReference type="PANTHER" id="PTHR46682:SF1">
    <property type="entry name" value="ADHESION G-PROTEIN COUPLED RECEPTOR V1"/>
    <property type="match status" value="1"/>
</dbReference>
<dbReference type="InterPro" id="IPR013320">
    <property type="entry name" value="ConA-like_dom_sf"/>
</dbReference>
<evidence type="ECO:0000259" key="5">
    <source>
        <dbReference type="PROSITE" id="PS50041"/>
    </source>
</evidence>
<dbReference type="Pfam" id="PF03160">
    <property type="entry name" value="Calx-beta"/>
    <property type="match status" value="6"/>
</dbReference>
<dbReference type="SMART" id="SM00560">
    <property type="entry name" value="LamGL"/>
    <property type="match status" value="1"/>
</dbReference>
<dbReference type="InterPro" id="IPR010221">
    <property type="entry name" value="VCBS_dom"/>
</dbReference>
<name>A0ABR8HXT2_9CHRO</name>
<keyword evidence="4" id="KW-1015">Disulfide bond</keyword>
<evidence type="ECO:0000256" key="4">
    <source>
        <dbReference type="ARBA" id="ARBA00023157"/>
    </source>
</evidence>
<gene>
    <name evidence="7" type="ORF">H6G48_19960</name>
</gene>
<dbReference type="SMART" id="SM00237">
    <property type="entry name" value="Calx_beta"/>
    <property type="match status" value="7"/>
</dbReference>
<dbReference type="InterPro" id="IPR003644">
    <property type="entry name" value="Calx_beta"/>
</dbReference>
<dbReference type="InterPro" id="IPR002126">
    <property type="entry name" value="Cadherin-like_dom"/>
</dbReference>
<dbReference type="SUPFAM" id="SSF56436">
    <property type="entry name" value="C-type lectin-like"/>
    <property type="match status" value="1"/>
</dbReference>
<dbReference type="Pfam" id="PF16184">
    <property type="entry name" value="Cadherin_3"/>
    <property type="match status" value="2"/>
</dbReference>
<evidence type="ECO:0000259" key="6">
    <source>
        <dbReference type="PROSITE" id="PS50268"/>
    </source>
</evidence>
<feature type="domain" description="C-type lectin" evidence="5">
    <location>
        <begin position="1089"/>
        <end position="1189"/>
    </location>
</feature>
<dbReference type="PRINTS" id="PR00205">
    <property type="entry name" value="CADHERIN"/>
</dbReference>
<dbReference type="RefSeq" id="WP_190722961.1">
    <property type="nucleotide sequence ID" value="NZ_JACJSW010000197.1"/>
</dbReference>
<evidence type="ECO:0000313" key="8">
    <source>
        <dbReference type="Proteomes" id="UP000636187"/>
    </source>
</evidence>
<keyword evidence="8" id="KW-1185">Reference proteome</keyword>
<dbReference type="InterPro" id="IPR026919">
    <property type="entry name" value="ADGRV1"/>
</dbReference>
<dbReference type="PRINTS" id="PR00313">
    <property type="entry name" value="CABNDNGRPT"/>
</dbReference>
<dbReference type="InterPro" id="IPR001343">
    <property type="entry name" value="Hemolysn_Ca-bd"/>
</dbReference>
<dbReference type="PANTHER" id="PTHR46682">
    <property type="entry name" value="ADHESION G-PROTEIN COUPLED RECEPTOR V1"/>
    <property type="match status" value="1"/>
</dbReference>
<dbReference type="Gene3D" id="2.60.40.3440">
    <property type="match status" value="3"/>
</dbReference>
<dbReference type="InterPro" id="IPR015919">
    <property type="entry name" value="Cadherin-like_sf"/>
</dbReference>
<evidence type="ECO:0000256" key="2">
    <source>
        <dbReference type="ARBA" id="ARBA00022737"/>
    </source>
</evidence>